<dbReference type="InterPro" id="IPR007630">
    <property type="entry name" value="RNA_pol_sigma70_r4"/>
</dbReference>
<dbReference type="Pfam" id="PF04542">
    <property type="entry name" value="Sigma70_r2"/>
    <property type="match status" value="1"/>
</dbReference>
<evidence type="ECO:0000259" key="6">
    <source>
        <dbReference type="Pfam" id="PF04542"/>
    </source>
</evidence>
<dbReference type="InterPro" id="IPR013325">
    <property type="entry name" value="RNA_pol_sigma_r2"/>
</dbReference>
<reference evidence="9" key="1">
    <citation type="journal article" date="2019" name="Int. J. Syst. Evol. Microbiol.">
        <title>The Global Catalogue of Microorganisms (GCM) 10K type strain sequencing project: providing services to taxonomists for standard genome sequencing and annotation.</title>
        <authorList>
            <consortium name="The Broad Institute Genomics Platform"/>
            <consortium name="The Broad Institute Genome Sequencing Center for Infectious Disease"/>
            <person name="Wu L."/>
            <person name="Ma J."/>
        </authorList>
    </citation>
    <scope>NUCLEOTIDE SEQUENCE [LARGE SCALE GENOMIC DNA]</scope>
    <source>
        <strain evidence="9">NBRC 112502</strain>
    </source>
</reference>
<name>A0ABQ6A107_9PROT</name>
<keyword evidence="2" id="KW-0805">Transcription regulation</keyword>
<dbReference type="InterPro" id="IPR036388">
    <property type="entry name" value="WH-like_DNA-bd_sf"/>
</dbReference>
<dbReference type="PANTHER" id="PTHR43133">
    <property type="entry name" value="RNA POLYMERASE ECF-TYPE SIGMA FACTO"/>
    <property type="match status" value="1"/>
</dbReference>
<dbReference type="RefSeq" id="WP_284255837.1">
    <property type="nucleotide sequence ID" value="NZ_BSOS01000003.1"/>
</dbReference>
<comment type="caution">
    <text evidence="8">The sequence shown here is derived from an EMBL/GenBank/DDBJ whole genome shotgun (WGS) entry which is preliminary data.</text>
</comment>
<evidence type="ECO:0000256" key="5">
    <source>
        <dbReference type="ARBA" id="ARBA00023163"/>
    </source>
</evidence>
<evidence type="ECO:0000256" key="2">
    <source>
        <dbReference type="ARBA" id="ARBA00023015"/>
    </source>
</evidence>
<evidence type="ECO:0000259" key="7">
    <source>
        <dbReference type="Pfam" id="PF04545"/>
    </source>
</evidence>
<dbReference type="InterPro" id="IPR039425">
    <property type="entry name" value="RNA_pol_sigma-70-like"/>
</dbReference>
<comment type="similarity">
    <text evidence="1">Belongs to the sigma-70 factor family. ECF subfamily.</text>
</comment>
<dbReference type="InterPro" id="IPR014284">
    <property type="entry name" value="RNA_pol_sigma-70_dom"/>
</dbReference>
<feature type="domain" description="RNA polymerase sigma-70 region 2" evidence="6">
    <location>
        <begin position="30"/>
        <end position="98"/>
    </location>
</feature>
<evidence type="ECO:0000256" key="1">
    <source>
        <dbReference type="ARBA" id="ARBA00010641"/>
    </source>
</evidence>
<dbReference type="Gene3D" id="1.10.1740.10">
    <property type="match status" value="1"/>
</dbReference>
<dbReference type="Proteomes" id="UP001156641">
    <property type="component" value="Unassembled WGS sequence"/>
</dbReference>
<dbReference type="NCBIfam" id="TIGR02937">
    <property type="entry name" value="sigma70-ECF"/>
    <property type="match status" value="1"/>
</dbReference>
<accession>A0ABQ6A107</accession>
<keyword evidence="3" id="KW-0731">Sigma factor</keyword>
<evidence type="ECO:0000256" key="3">
    <source>
        <dbReference type="ARBA" id="ARBA00023082"/>
    </source>
</evidence>
<dbReference type="PANTHER" id="PTHR43133:SF62">
    <property type="entry name" value="RNA POLYMERASE SIGMA FACTOR SIGZ"/>
    <property type="match status" value="1"/>
</dbReference>
<evidence type="ECO:0000313" key="8">
    <source>
        <dbReference type="EMBL" id="GLR65342.1"/>
    </source>
</evidence>
<dbReference type="EMBL" id="BSOS01000003">
    <property type="protein sequence ID" value="GLR65342.1"/>
    <property type="molecule type" value="Genomic_DNA"/>
</dbReference>
<evidence type="ECO:0000313" key="9">
    <source>
        <dbReference type="Proteomes" id="UP001156641"/>
    </source>
</evidence>
<feature type="domain" description="RNA polymerase sigma-70 region 4" evidence="7">
    <location>
        <begin position="133"/>
        <end position="181"/>
    </location>
</feature>
<dbReference type="Pfam" id="PF04545">
    <property type="entry name" value="Sigma70_r4"/>
    <property type="match status" value="1"/>
</dbReference>
<keyword evidence="5" id="KW-0804">Transcription</keyword>
<proteinExistence type="inferred from homology"/>
<organism evidence="8 9">
    <name type="scientific">Acidocella aquatica</name>
    <dbReference type="NCBI Taxonomy" id="1922313"/>
    <lineage>
        <taxon>Bacteria</taxon>
        <taxon>Pseudomonadati</taxon>
        <taxon>Pseudomonadota</taxon>
        <taxon>Alphaproteobacteria</taxon>
        <taxon>Acetobacterales</taxon>
        <taxon>Acidocellaceae</taxon>
        <taxon>Acidocella</taxon>
    </lineage>
</organism>
<evidence type="ECO:0000256" key="4">
    <source>
        <dbReference type="ARBA" id="ARBA00023125"/>
    </source>
</evidence>
<keyword evidence="4" id="KW-0238">DNA-binding</keyword>
<dbReference type="SUPFAM" id="SSF88659">
    <property type="entry name" value="Sigma3 and sigma4 domains of RNA polymerase sigma factors"/>
    <property type="match status" value="1"/>
</dbReference>
<dbReference type="InterPro" id="IPR013324">
    <property type="entry name" value="RNA_pol_sigma_r3/r4-like"/>
</dbReference>
<dbReference type="InterPro" id="IPR007627">
    <property type="entry name" value="RNA_pol_sigma70_r2"/>
</dbReference>
<dbReference type="Gene3D" id="1.10.10.10">
    <property type="entry name" value="Winged helix-like DNA-binding domain superfamily/Winged helix DNA-binding domain"/>
    <property type="match status" value="1"/>
</dbReference>
<protein>
    <submittedName>
        <fullName evidence="8">RNA polymerase sigma factor</fullName>
    </submittedName>
</protein>
<gene>
    <name evidence="8" type="primary">rpoE</name>
    <name evidence="8" type="ORF">GCM10010909_00200</name>
</gene>
<keyword evidence="9" id="KW-1185">Reference proteome</keyword>
<dbReference type="SUPFAM" id="SSF88946">
    <property type="entry name" value="Sigma2 domain of RNA polymerase sigma factors"/>
    <property type="match status" value="1"/>
</dbReference>
<sequence length="186" mass="20291">MDDAAAIARAELGACLARVALADHAALEYLYKRTSAKLFGICKRILSDRAAAEDVLQEVFLIVWNRAGQFDPARGVSAITWLAAIARNRALDRLRARSQGAVSLDEAAQIADTRPLADYSMETAERATRLSDCLSGLDERAATAIKQAFFGGLTYQMLATRADMPLATMKSLVRRGLLRLRTCLDS</sequence>